<keyword evidence="3" id="KW-1185">Reference proteome</keyword>
<accession>A0A1Y2C4M9</accession>
<dbReference type="EMBL" id="MCGO01000030">
    <property type="protein sequence ID" value="ORY41969.1"/>
    <property type="molecule type" value="Genomic_DNA"/>
</dbReference>
<protein>
    <submittedName>
        <fullName evidence="2">Uncharacterized protein</fullName>
    </submittedName>
</protein>
<dbReference type="AlphaFoldDB" id="A0A1Y2C4M9"/>
<feature type="compositionally biased region" description="Basic and acidic residues" evidence="1">
    <location>
        <begin position="1"/>
        <end position="15"/>
    </location>
</feature>
<feature type="region of interest" description="Disordered" evidence="1">
    <location>
        <begin position="1"/>
        <end position="30"/>
    </location>
</feature>
<gene>
    <name evidence="2" type="ORF">BCR33DRAFT_739477</name>
</gene>
<feature type="region of interest" description="Disordered" evidence="1">
    <location>
        <begin position="335"/>
        <end position="379"/>
    </location>
</feature>
<proteinExistence type="predicted"/>
<evidence type="ECO:0000256" key="1">
    <source>
        <dbReference type="SAM" id="MobiDB-lite"/>
    </source>
</evidence>
<reference evidence="2 3" key="1">
    <citation type="submission" date="2016-07" db="EMBL/GenBank/DDBJ databases">
        <title>Pervasive Adenine N6-methylation of Active Genes in Fungi.</title>
        <authorList>
            <consortium name="DOE Joint Genome Institute"/>
            <person name="Mondo S.J."/>
            <person name="Dannebaum R.O."/>
            <person name="Kuo R.C."/>
            <person name="Labutti K."/>
            <person name="Haridas S."/>
            <person name="Kuo A."/>
            <person name="Salamov A."/>
            <person name="Ahrendt S.R."/>
            <person name="Lipzen A."/>
            <person name="Sullivan W."/>
            <person name="Andreopoulos W.B."/>
            <person name="Clum A."/>
            <person name="Lindquist E."/>
            <person name="Daum C."/>
            <person name="Ramamoorthy G.K."/>
            <person name="Gryganskyi A."/>
            <person name="Culley D."/>
            <person name="Magnuson J.K."/>
            <person name="James T.Y."/>
            <person name="O'Malley M.A."/>
            <person name="Stajich J.E."/>
            <person name="Spatafora J.W."/>
            <person name="Visel A."/>
            <person name="Grigoriev I.V."/>
        </authorList>
    </citation>
    <scope>NUCLEOTIDE SEQUENCE [LARGE SCALE GENOMIC DNA]</scope>
    <source>
        <strain evidence="2 3">JEL800</strain>
    </source>
</reference>
<feature type="compositionally biased region" description="Low complexity" evidence="1">
    <location>
        <begin position="335"/>
        <end position="365"/>
    </location>
</feature>
<comment type="caution">
    <text evidence="2">The sequence shown here is derived from an EMBL/GenBank/DDBJ whole genome shotgun (WGS) entry which is preliminary data.</text>
</comment>
<evidence type="ECO:0000313" key="3">
    <source>
        <dbReference type="Proteomes" id="UP000193642"/>
    </source>
</evidence>
<name>A0A1Y2C4M9_9FUNG</name>
<organism evidence="2 3">
    <name type="scientific">Rhizoclosmatium globosum</name>
    <dbReference type="NCBI Taxonomy" id="329046"/>
    <lineage>
        <taxon>Eukaryota</taxon>
        <taxon>Fungi</taxon>
        <taxon>Fungi incertae sedis</taxon>
        <taxon>Chytridiomycota</taxon>
        <taxon>Chytridiomycota incertae sedis</taxon>
        <taxon>Chytridiomycetes</taxon>
        <taxon>Chytridiales</taxon>
        <taxon>Chytriomycetaceae</taxon>
        <taxon>Rhizoclosmatium</taxon>
    </lineage>
</organism>
<evidence type="ECO:0000313" key="2">
    <source>
        <dbReference type="EMBL" id="ORY41969.1"/>
    </source>
</evidence>
<dbReference type="Proteomes" id="UP000193642">
    <property type="component" value="Unassembled WGS sequence"/>
</dbReference>
<sequence length="462" mass="50990">MNNLQKTERKADTGVKRPPKVSGEEPATVGEQLDKVGKFLRASGLGYNLDNDVVKTHPSPVTAKNPHPRPVYPAAPDYTNMDDAAKAEAFTKYSTDLNQFRLDLEGYDFSEKSICYEYETYSKELAEYKEWRAEEDIAQSAFETFIPESRWNEIKGSVEYKEKPNLYTAFRVARKLMANLEGSGLQFHHWFARVFKTTISPKERHQTKAWRKFVGDWRKVIRNCSILDSRVKKGLGDVPDADKLASTFIGILVKELLQSQALLSLPDGSTSFGLRFVPIRQKMESNDFAANFGTCDSLLDELQTLCTNEELTAGAQQSEITSTSEKERKETAAAAQAAKKQAQQQAKADAKANQDATAAAMSGNKRGNGGNNPKAPKKAKFEPCQACDDGSTHGFTTCPKLLQSMQTGNKNALFEIMQKRMGVSQGQSSQMNTGDATGKGLGIHKKQVANAAKNLANVSFAV</sequence>